<protein>
    <submittedName>
        <fullName evidence="2">16511_t:CDS:1</fullName>
    </submittedName>
</protein>
<comment type="caution">
    <text evidence="2">The sequence shown here is derived from an EMBL/GenBank/DDBJ whole genome shotgun (WGS) entry which is preliminary data.</text>
</comment>
<evidence type="ECO:0000313" key="2">
    <source>
        <dbReference type="EMBL" id="CAG8546565.1"/>
    </source>
</evidence>
<dbReference type="AlphaFoldDB" id="A0A9N9AZS9"/>
<keyword evidence="3" id="KW-1185">Reference proteome</keyword>
<evidence type="ECO:0000256" key="1">
    <source>
        <dbReference type="SAM" id="MobiDB-lite"/>
    </source>
</evidence>
<gene>
    <name evidence="2" type="ORF">FMOSSE_LOCUS6248</name>
</gene>
<feature type="region of interest" description="Disordered" evidence="1">
    <location>
        <begin position="352"/>
        <end position="376"/>
    </location>
</feature>
<name>A0A9N9AZS9_FUNMO</name>
<evidence type="ECO:0000313" key="3">
    <source>
        <dbReference type="Proteomes" id="UP000789375"/>
    </source>
</evidence>
<accession>A0A9N9AZS9</accession>
<proteinExistence type="predicted"/>
<dbReference type="Proteomes" id="UP000789375">
    <property type="component" value="Unassembled WGS sequence"/>
</dbReference>
<reference evidence="2" key="1">
    <citation type="submission" date="2021-06" db="EMBL/GenBank/DDBJ databases">
        <authorList>
            <person name="Kallberg Y."/>
            <person name="Tangrot J."/>
            <person name="Rosling A."/>
        </authorList>
    </citation>
    <scope>NUCLEOTIDE SEQUENCE</scope>
    <source>
        <strain evidence="2">87-6 pot B 2015</strain>
    </source>
</reference>
<organism evidence="2 3">
    <name type="scientific">Funneliformis mosseae</name>
    <name type="common">Endomycorrhizal fungus</name>
    <name type="synonym">Glomus mosseae</name>
    <dbReference type="NCBI Taxonomy" id="27381"/>
    <lineage>
        <taxon>Eukaryota</taxon>
        <taxon>Fungi</taxon>
        <taxon>Fungi incertae sedis</taxon>
        <taxon>Mucoromycota</taxon>
        <taxon>Glomeromycotina</taxon>
        <taxon>Glomeromycetes</taxon>
        <taxon>Glomerales</taxon>
        <taxon>Glomeraceae</taxon>
        <taxon>Funneliformis</taxon>
    </lineage>
</organism>
<sequence>MLLGPYTLEIIVDGSPIPELSEPVRNLKVPTSTGPSYVFNELTGQWHISDSITLAKVRDLGSNFAVRFSSSSVSPCSPLMAYLVIDGQLDYRYVEIYNTEFHSRDHFLSSDKSTKYFFKFNHSIWSDAYQPEGCDGFDLNTRYGGLGAVSLYFYRARSINEKCDIMPQVDIRQLVLPERKVTRDITISTGFDVTFNPLGLTIPNMNYLQSLYSIPIGVLHLHYRPVNFVSLPIHYPPCEFITHYFTRDTMMDPKQGSKYGGILPIKQGPECNESLQVPDYNEILSRKQEPECNEFLSLRHVPKLSGFTPIKHEDSNQFITNVREEIKEELNLPIKIETTCMITKRRDFVDRKKNKAGGRTKTNKNHRTCKKNLRKQ</sequence>
<dbReference type="EMBL" id="CAJVPP010001292">
    <property type="protein sequence ID" value="CAG8546565.1"/>
    <property type="molecule type" value="Genomic_DNA"/>
</dbReference>